<name>A0ABQ3ZE36_9ACTN</name>
<dbReference type="InterPro" id="IPR001173">
    <property type="entry name" value="Glyco_trans_2-like"/>
</dbReference>
<keyword evidence="5" id="KW-0812">Transmembrane</keyword>
<gene>
    <name evidence="7" type="ORF">Adu01nite_94520</name>
</gene>
<evidence type="ECO:0000256" key="5">
    <source>
        <dbReference type="SAM" id="Phobius"/>
    </source>
</evidence>
<dbReference type="EMBL" id="BOML01000103">
    <property type="protein sequence ID" value="GIE08102.1"/>
    <property type="molecule type" value="Genomic_DNA"/>
</dbReference>
<dbReference type="InterPro" id="IPR029044">
    <property type="entry name" value="Nucleotide-diphossugar_trans"/>
</dbReference>
<dbReference type="Pfam" id="PF00535">
    <property type="entry name" value="Glycos_transf_2"/>
    <property type="match status" value="1"/>
</dbReference>
<feature type="compositionally biased region" description="Basic residues" evidence="4">
    <location>
        <begin position="76"/>
        <end position="85"/>
    </location>
</feature>
<keyword evidence="8" id="KW-1185">Reference proteome</keyword>
<keyword evidence="5" id="KW-0472">Membrane</keyword>
<evidence type="ECO:0000313" key="8">
    <source>
        <dbReference type="Proteomes" id="UP000637628"/>
    </source>
</evidence>
<evidence type="ECO:0000256" key="1">
    <source>
        <dbReference type="ARBA" id="ARBA00006739"/>
    </source>
</evidence>
<accession>A0ABQ3ZE36</accession>
<dbReference type="CDD" id="cd06423">
    <property type="entry name" value="CESA_like"/>
    <property type="match status" value="1"/>
</dbReference>
<feature type="compositionally biased region" description="Polar residues" evidence="4">
    <location>
        <begin position="61"/>
        <end position="70"/>
    </location>
</feature>
<evidence type="ECO:0000256" key="4">
    <source>
        <dbReference type="SAM" id="MobiDB-lite"/>
    </source>
</evidence>
<keyword evidence="5" id="KW-1133">Transmembrane helix</keyword>
<feature type="region of interest" description="Disordered" evidence="4">
    <location>
        <begin position="40"/>
        <end position="85"/>
    </location>
</feature>
<feature type="domain" description="Glycosyltransferase 2-like" evidence="6">
    <location>
        <begin position="121"/>
        <end position="280"/>
    </location>
</feature>
<dbReference type="Gene3D" id="3.90.550.10">
    <property type="entry name" value="Spore Coat Polysaccharide Biosynthesis Protein SpsA, Chain A"/>
    <property type="match status" value="1"/>
</dbReference>
<sequence length="465" mass="52213">MDVRRDIHTRMEAPHNTFRLPLWRDPGNRPPPLRFCPQARHTREHKPHRAAATASLPEEPTLSTDQTTKPIDTRGGRHIGQHRRRIPAQRLHLTQTPLETVTTGSVKRAIGRAKPGGRLIVVVPAHNEEQGIRETVQALHGQTYRPNRVIVVADNCTDDTAGEAYRAGAQVLSTDGNTHKKAGALNQVFAELLPQLADDDLVMVVDADSQLDADFLNFAVSKLNADPGLGAVGGIFRGSEGGGFVGHLQRNEYARYARDVARLKGKCLVVTGTAALFRAVTLKRVKQERLAGRLPTGDGRGGIYDTSVLTEDNELTFALLHLGYRVLSPKECTLTTEVMESWLDLWRQRHRWKRGAIENCVQYGLTKVTWRYWGRQIFTMFGVLVTFTYLATVAYSLTLGHFHLQPLWMAVSAVFVVERVVTVRHRGWKHMLVAATMYELILDMFLQFVHAKAYADALLGRERNW</sequence>
<keyword evidence="3" id="KW-0808">Transferase</keyword>
<feature type="transmembrane region" description="Helical" evidence="5">
    <location>
        <begin position="403"/>
        <end position="421"/>
    </location>
</feature>
<dbReference type="Proteomes" id="UP000637628">
    <property type="component" value="Unassembled WGS sequence"/>
</dbReference>
<feature type="transmembrane region" description="Helical" evidence="5">
    <location>
        <begin position="377"/>
        <end position="397"/>
    </location>
</feature>
<evidence type="ECO:0000259" key="6">
    <source>
        <dbReference type="Pfam" id="PF00535"/>
    </source>
</evidence>
<dbReference type="PANTHER" id="PTHR43630:SF1">
    <property type="entry name" value="POLY-BETA-1,6-N-ACETYL-D-GLUCOSAMINE SYNTHASE"/>
    <property type="match status" value="1"/>
</dbReference>
<evidence type="ECO:0000256" key="2">
    <source>
        <dbReference type="ARBA" id="ARBA00022676"/>
    </source>
</evidence>
<dbReference type="SUPFAM" id="SSF53448">
    <property type="entry name" value="Nucleotide-diphospho-sugar transferases"/>
    <property type="match status" value="1"/>
</dbReference>
<comment type="similarity">
    <text evidence="1">Belongs to the glycosyltransferase 2 family.</text>
</comment>
<proteinExistence type="inferred from homology"/>
<comment type="caution">
    <text evidence="7">The sequence shown here is derived from an EMBL/GenBank/DDBJ whole genome shotgun (WGS) entry which is preliminary data.</text>
</comment>
<evidence type="ECO:0000256" key="3">
    <source>
        <dbReference type="ARBA" id="ARBA00022679"/>
    </source>
</evidence>
<evidence type="ECO:0000313" key="7">
    <source>
        <dbReference type="EMBL" id="GIE08102.1"/>
    </source>
</evidence>
<organism evidence="7 8">
    <name type="scientific">Paractinoplanes durhamensis</name>
    <dbReference type="NCBI Taxonomy" id="113563"/>
    <lineage>
        <taxon>Bacteria</taxon>
        <taxon>Bacillati</taxon>
        <taxon>Actinomycetota</taxon>
        <taxon>Actinomycetes</taxon>
        <taxon>Micromonosporales</taxon>
        <taxon>Micromonosporaceae</taxon>
        <taxon>Paractinoplanes</taxon>
    </lineage>
</organism>
<dbReference type="PANTHER" id="PTHR43630">
    <property type="entry name" value="POLY-BETA-1,6-N-ACETYL-D-GLUCOSAMINE SYNTHASE"/>
    <property type="match status" value="1"/>
</dbReference>
<reference evidence="7 8" key="1">
    <citation type="submission" date="2021-01" db="EMBL/GenBank/DDBJ databases">
        <title>Whole genome shotgun sequence of Actinoplanes durhamensis NBRC 14914.</title>
        <authorList>
            <person name="Komaki H."/>
            <person name="Tamura T."/>
        </authorList>
    </citation>
    <scope>NUCLEOTIDE SEQUENCE [LARGE SCALE GENOMIC DNA]</scope>
    <source>
        <strain evidence="7 8">NBRC 14914</strain>
    </source>
</reference>
<feature type="compositionally biased region" description="Basic residues" evidence="4">
    <location>
        <begin position="40"/>
        <end position="49"/>
    </location>
</feature>
<protein>
    <recommendedName>
        <fullName evidence="6">Glycosyltransferase 2-like domain-containing protein</fullName>
    </recommendedName>
</protein>
<keyword evidence="2" id="KW-0328">Glycosyltransferase</keyword>